<protein>
    <submittedName>
        <fullName evidence="1">Uncharacterized protein</fullName>
    </submittedName>
</protein>
<keyword evidence="2" id="KW-1185">Reference proteome</keyword>
<gene>
    <name evidence="1" type="ORF">KQX54_018333</name>
</gene>
<name>A0AAV7I6D3_COTGL</name>
<accession>A0AAV7I6D3</accession>
<sequence length="202" mass="22148">MRIFQVAPSAMNPLALETGPKVPFCVTHNPYNQLMESRIVRTPGESAGNTSVATARIWHILIFFRVENRKVVLRCAGAGAGPGDSLGARVKRVQTKESFFMRTGTRLGKSTERFFMDSFCGFGFLDLESGVGLIPSFGFVPLLVIQVNSDWSAGSRLDRRLAVDGPLGPIKLMVTRAGNSLRSVCRKPARASRRPKLFSCLT</sequence>
<reference evidence="1 2" key="1">
    <citation type="journal article" date="2021" name="J. Hered.">
        <title>A chromosome-level genome assembly of the parasitoid wasp, Cotesia glomerata (Hymenoptera: Braconidae).</title>
        <authorList>
            <person name="Pinto B.J."/>
            <person name="Weis J.J."/>
            <person name="Gamble T."/>
            <person name="Ode P.J."/>
            <person name="Paul R."/>
            <person name="Zaspel J.M."/>
        </authorList>
    </citation>
    <scope>NUCLEOTIDE SEQUENCE [LARGE SCALE GENOMIC DNA]</scope>
    <source>
        <strain evidence="1">CgM1</strain>
    </source>
</reference>
<comment type="caution">
    <text evidence="1">The sequence shown here is derived from an EMBL/GenBank/DDBJ whole genome shotgun (WGS) entry which is preliminary data.</text>
</comment>
<organism evidence="1 2">
    <name type="scientific">Cotesia glomerata</name>
    <name type="common">Lepidopteran parasitic wasp</name>
    <name type="synonym">Apanteles glomeratus</name>
    <dbReference type="NCBI Taxonomy" id="32391"/>
    <lineage>
        <taxon>Eukaryota</taxon>
        <taxon>Metazoa</taxon>
        <taxon>Ecdysozoa</taxon>
        <taxon>Arthropoda</taxon>
        <taxon>Hexapoda</taxon>
        <taxon>Insecta</taxon>
        <taxon>Pterygota</taxon>
        <taxon>Neoptera</taxon>
        <taxon>Endopterygota</taxon>
        <taxon>Hymenoptera</taxon>
        <taxon>Apocrita</taxon>
        <taxon>Ichneumonoidea</taxon>
        <taxon>Braconidae</taxon>
        <taxon>Microgastrinae</taxon>
        <taxon>Cotesia</taxon>
    </lineage>
</organism>
<proteinExistence type="predicted"/>
<dbReference type="EMBL" id="JAHXZJ010002237">
    <property type="protein sequence ID" value="KAH0547274.1"/>
    <property type="molecule type" value="Genomic_DNA"/>
</dbReference>
<evidence type="ECO:0000313" key="2">
    <source>
        <dbReference type="Proteomes" id="UP000826195"/>
    </source>
</evidence>
<dbReference type="Proteomes" id="UP000826195">
    <property type="component" value="Unassembled WGS sequence"/>
</dbReference>
<evidence type="ECO:0000313" key="1">
    <source>
        <dbReference type="EMBL" id="KAH0547274.1"/>
    </source>
</evidence>
<dbReference type="AlphaFoldDB" id="A0AAV7I6D3"/>